<dbReference type="PANTHER" id="PTHR39428:SF1">
    <property type="entry name" value="F420H(2)-DEPENDENT QUINONE REDUCTASE RV1261C"/>
    <property type="match status" value="1"/>
</dbReference>
<dbReference type="RefSeq" id="WP_307492719.1">
    <property type="nucleotide sequence ID" value="NZ_JAUSVB010000003.1"/>
</dbReference>
<dbReference type="Pfam" id="PF04075">
    <property type="entry name" value="F420H2_quin_red"/>
    <property type="match status" value="1"/>
</dbReference>
<evidence type="ECO:0000313" key="4">
    <source>
        <dbReference type="Proteomes" id="UP001239626"/>
    </source>
</evidence>
<protein>
    <submittedName>
        <fullName evidence="3">Deazaflavin-dependent oxidoreductase (Nitroreductase family)</fullName>
    </submittedName>
</protein>
<dbReference type="Proteomes" id="UP001239626">
    <property type="component" value="Unassembled WGS sequence"/>
</dbReference>
<gene>
    <name evidence="3" type="ORF">J2X26_002513</name>
</gene>
<proteinExistence type="inferred from homology"/>
<dbReference type="Gene3D" id="2.30.110.10">
    <property type="entry name" value="Electron Transport, Fmn-binding Protein, Chain A"/>
    <property type="match status" value="1"/>
</dbReference>
<comment type="caution">
    <text evidence="3">The sequence shown here is derived from an EMBL/GenBank/DDBJ whole genome shotgun (WGS) entry which is preliminary data.</text>
</comment>
<comment type="catalytic activity">
    <reaction evidence="2">
        <text>oxidized coenzyme F420-(gamma-L-Glu)(n) + a quinol + H(+) = reduced coenzyme F420-(gamma-L-Glu)(n) + a quinone</text>
        <dbReference type="Rhea" id="RHEA:39663"/>
        <dbReference type="Rhea" id="RHEA-COMP:12939"/>
        <dbReference type="Rhea" id="RHEA-COMP:14378"/>
        <dbReference type="ChEBI" id="CHEBI:15378"/>
        <dbReference type="ChEBI" id="CHEBI:24646"/>
        <dbReference type="ChEBI" id="CHEBI:132124"/>
        <dbReference type="ChEBI" id="CHEBI:133980"/>
        <dbReference type="ChEBI" id="CHEBI:139511"/>
    </reaction>
</comment>
<name>A0ABU0EG46_9CELL</name>
<keyword evidence="4" id="KW-1185">Reference proteome</keyword>
<evidence type="ECO:0000313" key="3">
    <source>
        <dbReference type="EMBL" id="MDQ0374192.1"/>
    </source>
</evidence>
<comment type="similarity">
    <text evidence="1">Belongs to the F420H(2)-dependent quinone reductase family.</text>
</comment>
<dbReference type="InterPro" id="IPR012349">
    <property type="entry name" value="Split_barrel_FMN-bd"/>
</dbReference>
<dbReference type="PANTHER" id="PTHR39428">
    <property type="entry name" value="F420H(2)-DEPENDENT QUINONE REDUCTASE RV1261C"/>
    <property type="match status" value="1"/>
</dbReference>
<dbReference type="EMBL" id="JAUSVB010000003">
    <property type="protein sequence ID" value="MDQ0374192.1"/>
    <property type="molecule type" value="Genomic_DNA"/>
</dbReference>
<organism evidence="3 4">
    <name type="scientific">Cellulomonas humilata</name>
    <dbReference type="NCBI Taxonomy" id="144055"/>
    <lineage>
        <taxon>Bacteria</taxon>
        <taxon>Bacillati</taxon>
        <taxon>Actinomycetota</taxon>
        <taxon>Actinomycetes</taxon>
        <taxon>Micrococcales</taxon>
        <taxon>Cellulomonadaceae</taxon>
        <taxon>Cellulomonas</taxon>
    </lineage>
</organism>
<dbReference type="InterPro" id="IPR004378">
    <property type="entry name" value="F420H2_quin_Rdtase"/>
</dbReference>
<accession>A0ABU0EG46</accession>
<evidence type="ECO:0000256" key="1">
    <source>
        <dbReference type="ARBA" id="ARBA00008710"/>
    </source>
</evidence>
<sequence length="138" mass="15316">MSDWNQQIIDEFRANGGDVRTNGFGKGLVLLHHRGAKTGVERISPVAGIRVDEDTWLTAASKGGAPDNPAWFHNLLAHPDVEIETPDDGTVRVHATQLVDAERDAAWARFTARSEGFRSYEKRTARTIPVLQLTRRDA</sequence>
<dbReference type="NCBIfam" id="TIGR00026">
    <property type="entry name" value="hi_GC_TIGR00026"/>
    <property type="match status" value="1"/>
</dbReference>
<evidence type="ECO:0000256" key="2">
    <source>
        <dbReference type="ARBA" id="ARBA00049106"/>
    </source>
</evidence>
<reference evidence="3 4" key="1">
    <citation type="submission" date="2023-07" db="EMBL/GenBank/DDBJ databases">
        <title>Sorghum-associated microbial communities from plants grown in Nebraska, USA.</title>
        <authorList>
            <person name="Schachtman D."/>
        </authorList>
    </citation>
    <scope>NUCLEOTIDE SEQUENCE [LARGE SCALE GENOMIC DNA]</scope>
    <source>
        <strain evidence="3 4">BE332</strain>
    </source>
</reference>